<evidence type="ECO:0000313" key="2">
    <source>
        <dbReference type="Proteomes" id="UP000031599"/>
    </source>
</evidence>
<reference evidence="1 2" key="1">
    <citation type="submission" date="2014-12" db="EMBL/GenBank/DDBJ databases">
        <title>Genome assembly of Enhygromyxa salina DSM 15201.</title>
        <authorList>
            <person name="Sharma G."/>
            <person name="Subramanian S."/>
        </authorList>
    </citation>
    <scope>NUCLEOTIDE SEQUENCE [LARGE SCALE GENOMIC DNA]</scope>
    <source>
        <strain evidence="1 2">DSM 15201</strain>
    </source>
</reference>
<sequence>MLCEGRRSHEPYVPSPDDADFHLAAEDTKMSGRLPCEGARASITPSGCKKTP</sequence>
<comment type="caution">
    <text evidence="1">The sequence shown here is derived from an EMBL/GenBank/DDBJ whole genome shotgun (WGS) entry which is preliminary data.</text>
</comment>
<name>A0A0C2DF62_9BACT</name>
<protein>
    <submittedName>
        <fullName evidence="1">Uncharacterized protein</fullName>
    </submittedName>
</protein>
<evidence type="ECO:0000313" key="1">
    <source>
        <dbReference type="EMBL" id="KIG18267.1"/>
    </source>
</evidence>
<proteinExistence type="predicted"/>
<dbReference type="Proteomes" id="UP000031599">
    <property type="component" value="Unassembled WGS sequence"/>
</dbReference>
<gene>
    <name evidence="1" type="ORF">DB30_01376</name>
</gene>
<organism evidence="1 2">
    <name type="scientific">Enhygromyxa salina</name>
    <dbReference type="NCBI Taxonomy" id="215803"/>
    <lineage>
        <taxon>Bacteria</taxon>
        <taxon>Pseudomonadati</taxon>
        <taxon>Myxococcota</taxon>
        <taxon>Polyangia</taxon>
        <taxon>Nannocystales</taxon>
        <taxon>Nannocystaceae</taxon>
        <taxon>Enhygromyxa</taxon>
    </lineage>
</organism>
<dbReference type="EMBL" id="JMCC02000013">
    <property type="protein sequence ID" value="KIG18267.1"/>
    <property type="molecule type" value="Genomic_DNA"/>
</dbReference>
<dbReference type="AlphaFoldDB" id="A0A0C2DF62"/>
<accession>A0A0C2DF62</accession>